<keyword evidence="9 17" id="KW-0418">Kinase</keyword>
<evidence type="ECO:0000256" key="10">
    <source>
        <dbReference type="ARBA" id="ARBA00022840"/>
    </source>
</evidence>
<evidence type="ECO:0000256" key="8">
    <source>
        <dbReference type="ARBA" id="ARBA00022741"/>
    </source>
</evidence>
<dbReference type="AlphaFoldDB" id="A0A8D8U1V9"/>
<feature type="binding site" evidence="13">
    <location>
        <position position="489"/>
    </location>
    <ligand>
        <name>ATP</name>
        <dbReference type="ChEBI" id="CHEBI:30616"/>
    </ligand>
</feature>
<keyword evidence="6" id="KW-0808">Transferase</keyword>
<comment type="catalytic activity">
    <reaction evidence="12">
        <text>L-seryl-[protein] + ATP = O-phospho-L-seryl-[protein] + ADP + H(+)</text>
        <dbReference type="Rhea" id="RHEA:17989"/>
        <dbReference type="Rhea" id="RHEA-COMP:9863"/>
        <dbReference type="Rhea" id="RHEA-COMP:11604"/>
        <dbReference type="ChEBI" id="CHEBI:15378"/>
        <dbReference type="ChEBI" id="CHEBI:29999"/>
        <dbReference type="ChEBI" id="CHEBI:30616"/>
        <dbReference type="ChEBI" id="CHEBI:83421"/>
        <dbReference type="ChEBI" id="CHEBI:456216"/>
        <dbReference type="EC" id="2.7.11.1"/>
    </reaction>
</comment>
<evidence type="ECO:0000256" key="11">
    <source>
        <dbReference type="ARBA" id="ARBA00047899"/>
    </source>
</evidence>
<evidence type="ECO:0000259" key="15">
    <source>
        <dbReference type="PROSITE" id="PS50011"/>
    </source>
</evidence>
<dbReference type="SUPFAM" id="SSF56112">
    <property type="entry name" value="Protein kinase-like (PK-like)"/>
    <property type="match status" value="2"/>
</dbReference>
<evidence type="ECO:0000256" key="12">
    <source>
        <dbReference type="ARBA" id="ARBA00048679"/>
    </source>
</evidence>
<evidence type="ECO:0000256" key="4">
    <source>
        <dbReference type="ARBA" id="ARBA00022527"/>
    </source>
</evidence>
<dbReference type="PROSITE" id="PS00107">
    <property type="entry name" value="PROTEIN_KINASE_ATP"/>
    <property type="match status" value="2"/>
</dbReference>
<dbReference type="GO" id="GO:0005524">
    <property type="term" value="F:ATP binding"/>
    <property type="evidence" value="ECO:0007669"/>
    <property type="project" value="UniProtKB-UniRule"/>
</dbReference>
<feature type="domain" description="Protein kinase" evidence="15">
    <location>
        <begin position="83"/>
        <end position="353"/>
    </location>
</feature>
<dbReference type="InterPro" id="IPR000719">
    <property type="entry name" value="Prot_kinase_dom"/>
</dbReference>
<evidence type="ECO:0000259" key="16">
    <source>
        <dbReference type="PROSITE" id="PS51285"/>
    </source>
</evidence>
<evidence type="ECO:0000256" key="2">
    <source>
        <dbReference type="ARBA" id="ARBA00009804"/>
    </source>
</evidence>
<dbReference type="GO" id="GO:0004674">
    <property type="term" value="F:protein serine/threonine kinase activity"/>
    <property type="evidence" value="ECO:0007669"/>
    <property type="project" value="UniProtKB-KW"/>
</dbReference>
<feature type="compositionally biased region" description="Low complexity" evidence="14">
    <location>
        <begin position="844"/>
        <end position="870"/>
    </location>
</feature>
<evidence type="ECO:0000256" key="1">
    <source>
        <dbReference type="ARBA" id="ARBA00001946"/>
    </source>
</evidence>
<dbReference type="PROSITE" id="PS51285">
    <property type="entry name" value="AGC_KINASE_CTER"/>
    <property type="match status" value="1"/>
</dbReference>
<feature type="compositionally biased region" description="Low complexity" evidence="14">
    <location>
        <begin position="784"/>
        <end position="813"/>
    </location>
</feature>
<comment type="catalytic activity">
    <reaction evidence="11">
        <text>L-threonyl-[protein] + ATP = O-phospho-L-threonyl-[protein] + ADP + H(+)</text>
        <dbReference type="Rhea" id="RHEA:46608"/>
        <dbReference type="Rhea" id="RHEA-COMP:11060"/>
        <dbReference type="Rhea" id="RHEA-COMP:11605"/>
        <dbReference type="ChEBI" id="CHEBI:15378"/>
        <dbReference type="ChEBI" id="CHEBI:30013"/>
        <dbReference type="ChEBI" id="CHEBI:30616"/>
        <dbReference type="ChEBI" id="CHEBI:61977"/>
        <dbReference type="ChEBI" id="CHEBI:456216"/>
        <dbReference type="EC" id="2.7.11.1"/>
    </reaction>
</comment>
<keyword evidence="4" id="KW-0723">Serine/threonine-protein kinase</keyword>
<evidence type="ECO:0000256" key="14">
    <source>
        <dbReference type="SAM" id="MobiDB-lite"/>
    </source>
</evidence>
<keyword evidence="10 13" id="KW-0067">ATP-binding</keyword>
<keyword evidence="7" id="KW-0677">Repeat</keyword>
<evidence type="ECO:0000256" key="9">
    <source>
        <dbReference type="ARBA" id="ARBA00022777"/>
    </source>
</evidence>
<comment type="cofactor">
    <cofactor evidence="1">
        <name>Mg(2+)</name>
        <dbReference type="ChEBI" id="CHEBI:18420"/>
    </cofactor>
</comment>
<evidence type="ECO:0000256" key="7">
    <source>
        <dbReference type="ARBA" id="ARBA00022737"/>
    </source>
</evidence>
<feature type="region of interest" description="Disordered" evidence="14">
    <location>
        <begin position="844"/>
        <end position="924"/>
    </location>
</feature>
<evidence type="ECO:0000256" key="13">
    <source>
        <dbReference type="PROSITE-ProRule" id="PRU10141"/>
    </source>
</evidence>
<evidence type="ECO:0000256" key="6">
    <source>
        <dbReference type="ARBA" id="ARBA00022679"/>
    </source>
</evidence>
<evidence type="ECO:0000256" key="5">
    <source>
        <dbReference type="ARBA" id="ARBA00022553"/>
    </source>
</evidence>
<feature type="region of interest" description="Disordered" evidence="14">
    <location>
        <begin position="769"/>
        <end position="830"/>
    </location>
</feature>
<dbReference type="SMART" id="SM00133">
    <property type="entry name" value="S_TK_X"/>
    <property type="match status" value="1"/>
</dbReference>
<proteinExistence type="inferred from homology"/>
<dbReference type="EMBL" id="HBUF01330735">
    <property type="protein sequence ID" value="CAG6696928.1"/>
    <property type="molecule type" value="Transcribed_RNA"/>
</dbReference>
<keyword evidence="5" id="KW-0597">Phosphoprotein</keyword>
<dbReference type="FunFam" id="1.10.510.10:FF:000157">
    <property type="entry name" value="Ribosomal protein S6 kinase"/>
    <property type="match status" value="1"/>
</dbReference>
<name>A0A8D8U1V9_9HEMI</name>
<dbReference type="SMART" id="SM00220">
    <property type="entry name" value="S_TKc"/>
    <property type="match status" value="2"/>
</dbReference>
<dbReference type="InterPro" id="IPR000961">
    <property type="entry name" value="AGC-kinase_C"/>
</dbReference>
<comment type="similarity">
    <text evidence="2">Belongs to the protein kinase superfamily. AGC Ser/Thr protein kinase family. S6 kinase subfamily.</text>
</comment>
<feature type="compositionally biased region" description="Polar residues" evidence="14">
    <location>
        <begin position="883"/>
        <end position="896"/>
    </location>
</feature>
<feature type="domain" description="Protein kinase" evidence="15">
    <location>
        <begin position="460"/>
        <end position="716"/>
    </location>
</feature>
<dbReference type="Pfam" id="PF00433">
    <property type="entry name" value="Pkinase_C"/>
    <property type="match status" value="1"/>
</dbReference>
<feature type="domain" description="AGC-kinase C-terminal" evidence="16">
    <location>
        <begin position="354"/>
        <end position="422"/>
    </location>
</feature>
<dbReference type="PROSITE" id="PS50011">
    <property type="entry name" value="PROTEIN_KINASE_DOM"/>
    <property type="match status" value="2"/>
</dbReference>
<reference evidence="17" key="1">
    <citation type="submission" date="2021-05" db="EMBL/GenBank/DDBJ databases">
        <authorList>
            <person name="Alioto T."/>
            <person name="Alioto T."/>
            <person name="Gomez Garrido J."/>
        </authorList>
    </citation>
    <scope>NUCLEOTIDE SEQUENCE</scope>
</reference>
<dbReference type="InterPro" id="IPR008271">
    <property type="entry name" value="Ser/Thr_kinase_AS"/>
</dbReference>
<feature type="binding site" evidence="13">
    <location>
        <position position="115"/>
    </location>
    <ligand>
        <name>ATP</name>
        <dbReference type="ChEBI" id="CHEBI:30616"/>
    </ligand>
</feature>
<evidence type="ECO:0000313" key="17">
    <source>
        <dbReference type="EMBL" id="CAG6696929.1"/>
    </source>
</evidence>
<protein>
    <recommendedName>
        <fullName evidence="3">non-specific serine/threonine protein kinase</fullName>
        <ecNumber evidence="3">2.7.11.1</ecNumber>
    </recommendedName>
</protein>
<organism evidence="17">
    <name type="scientific">Cacopsylla melanoneura</name>
    <dbReference type="NCBI Taxonomy" id="428564"/>
    <lineage>
        <taxon>Eukaryota</taxon>
        <taxon>Metazoa</taxon>
        <taxon>Ecdysozoa</taxon>
        <taxon>Arthropoda</taxon>
        <taxon>Hexapoda</taxon>
        <taxon>Insecta</taxon>
        <taxon>Pterygota</taxon>
        <taxon>Neoptera</taxon>
        <taxon>Paraneoptera</taxon>
        <taxon>Hemiptera</taxon>
        <taxon>Sternorrhyncha</taxon>
        <taxon>Psylloidea</taxon>
        <taxon>Psyllidae</taxon>
        <taxon>Psyllinae</taxon>
        <taxon>Cacopsylla</taxon>
    </lineage>
</organism>
<dbReference type="Gene3D" id="1.10.510.10">
    <property type="entry name" value="Transferase(Phosphotransferase) domain 1"/>
    <property type="match status" value="2"/>
</dbReference>
<dbReference type="InterPro" id="IPR017892">
    <property type="entry name" value="Pkinase_C"/>
</dbReference>
<dbReference type="PROSITE" id="PS00108">
    <property type="entry name" value="PROTEIN_KINASE_ST"/>
    <property type="match status" value="2"/>
</dbReference>
<evidence type="ECO:0000256" key="3">
    <source>
        <dbReference type="ARBA" id="ARBA00012513"/>
    </source>
</evidence>
<sequence length="1003" mass="112204">MLFKMPVTMISTNTNHNNNIVYNKPVTEHESGYFEDCDDTTSMDKGNSDLLVQGLQNENNNNNGEEKVNLTGTPGPRVDMSCFDLLRVLGTGAYGKVFLVRKKGGVDNGRLYAMKVLKKATIVQKKKTTEHTKTERQVLEAVRQSPFLVTLHYAFQTDAKLHLILDYVSGGELFTHLYQRNNFKEDEVRIYIGEIILALEHLHKLGIIYRDIKLENILLDSNGHVVLTDFGLSKEFLPHEKEQRAYSFCGTIEYMAPEVVRCGSTGHDIAVDWWSVGVLTYELLTGASPFTIEGERNSQQEISRRILKTEPPIPEDLSPDVADFISQLLVKDPRKRLGGGDLDAEELKRHPFFNVIDWEDLASKKIKAPFVPKISNELDVSNFSDEFTKMIPADSPAIVPPNFDKLFKGYSYVSPSVLFSENIISDEIFQPSQDKRPNTSNLIACKFKGSQFFQQYDIDLDKSGILGDGSYSVCRKCVEKSTGQEYAVKIISRKIDSSEEINLLRACQGHPNIVNLHAVFHDEVHTYLILELLKGGELLDRIRKKGRCGFSESEASRIMRQLVSAVHFMHSRGVVHRDLKPENLLFSDLAGDNIKVVDFGFACLKRESLHTPCFTLQYAAPEVLRQDKSGYDENCDLWSLGVILYTMLCGRVPFHARSRDDTALSIMNRIKEGQFNFAAEAWSNVSNEAKDLTKGLLTVNPAQRIRMIDLLSNPWTNGCDVSSTPLMTPDILVGSTNQRSAEMKVKETFKLFRLAQKEGFRLQDVTSAKLAQRRKNKNISNDNSRSFSSTSSSLSSSSSGTSSLKTPTPSSSTQPKPVKRPNKNASNSNVLDFGEARVQEYLSSLSSSASSSPTTTSPPSSSTLQLQPSPVRKKKRPTELTLPCSSKPLSEQPEPSTSKRKTKIEDTTPAPHMTPVRKKKNLEIPPPPCDLATLVEEQLLGPITRARRQRLNIDINIVGSATPQPQPLPLPVDTTTPRQRMSKKSKSSPSDSHSKKSKRQKLQ</sequence>
<dbReference type="FunFam" id="3.30.200.20:FF:000686">
    <property type="entry name" value="Ribosomal protein S6 kinase"/>
    <property type="match status" value="1"/>
</dbReference>
<dbReference type="EC" id="2.7.11.1" evidence="3"/>
<dbReference type="PANTHER" id="PTHR24351">
    <property type="entry name" value="RIBOSOMAL PROTEIN S6 KINASE"/>
    <property type="match status" value="1"/>
</dbReference>
<dbReference type="Gene3D" id="3.30.200.20">
    <property type="entry name" value="Phosphorylase Kinase, domain 1"/>
    <property type="match status" value="2"/>
</dbReference>
<dbReference type="InterPro" id="IPR017441">
    <property type="entry name" value="Protein_kinase_ATP_BS"/>
</dbReference>
<dbReference type="EMBL" id="HBUF01330736">
    <property type="protein sequence ID" value="CAG6696929.1"/>
    <property type="molecule type" value="Transcribed_RNA"/>
</dbReference>
<dbReference type="Pfam" id="PF00069">
    <property type="entry name" value="Pkinase"/>
    <property type="match status" value="2"/>
</dbReference>
<dbReference type="InterPro" id="IPR011009">
    <property type="entry name" value="Kinase-like_dom_sf"/>
</dbReference>
<feature type="region of interest" description="Disordered" evidence="14">
    <location>
        <begin position="957"/>
        <end position="1003"/>
    </location>
</feature>
<keyword evidence="8 13" id="KW-0547">Nucleotide-binding</keyword>
<accession>A0A8D8U1V9</accession>
<dbReference type="FunFam" id="1.10.510.10:FF:000109">
    <property type="entry name" value="Ribosomal protein S6 kinase"/>
    <property type="match status" value="1"/>
</dbReference>